<reference evidence="2" key="1">
    <citation type="submission" date="2017-10" db="EMBL/GenBank/DDBJ databases">
        <authorList>
            <person name="Banno H."/>
            <person name="Chua N.-H."/>
        </authorList>
    </citation>
    <scope>NUCLEOTIDE SEQUENCE</scope>
</reference>
<feature type="signal peptide" evidence="1">
    <location>
        <begin position="1"/>
        <end position="19"/>
    </location>
</feature>
<evidence type="ECO:0000256" key="1">
    <source>
        <dbReference type="SAM" id="SignalP"/>
    </source>
</evidence>
<proteinExistence type="evidence at transcript level"/>
<keyword evidence="1" id="KW-0732">Signal</keyword>
<dbReference type="AlphaFoldDB" id="A0A2U8SZI0"/>
<sequence length="203" mass="22701">MAATLALLLAMFIVLPSGAEMGVHDLVVVEWDTCTSGEKLPPILTNRTLIPSGLFMKEVGTSRYLAVVREPFLTRFNFSDVVEVNPVEDVNDVMKKLEISVPPSKDISNKTLTLIKYIPSLKGQTLKQYDSELKRVGKCLNTALKDYPKRVYISSGFPPKYYYFLEIPLELIEFSFSAALDVFGGPGSTKNKISFVQILRLEN</sequence>
<reference evidence="2" key="2">
    <citation type="submission" date="2018-05" db="EMBL/GenBank/DDBJ databases">
        <title>Putative role in embryo defenses and binding characteristics of a lectin in Pomacea scalaris (d'Orbigny, 1832).</title>
        <authorList>
            <person name="Ituarte S."/>
            <person name="Brola T."/>
            <person name="Fernandez P."/>
            <person name="Mu H."/>
            <person name="Qiu J."/>
            <person name="Heras H."/>
            <person name="Dreon M."/>
        </authorList>
    </citation>
    <scope>NUCLEOTIDE SEQUENCE</scope>
</reference>
<name>A0A2U8SZI0_9CAEN</name>
<feature type="chain" id="PRO_5015933541" evidence="1">
    <location>
        <begin position="20"/>
        <end position="203"/>
    </location>
</feature>
<evidence type="ECO:0000313" key="2">
    <source>
        <dbReference type="EMBL" id="AWM63118.1"/>
    </source>
</evidence>
<accession>A0A2U8SZI0</accession>
<organism evidence="2">
    <name type="scientific">Pomacea scalaris</name>
    <dbReference type="NCBI Taxonomy" id="527798"/>
    <lineage>
        <taxon>Eukaryota</taxon>
        <taxon>Metazoa</taxon>
        <taxon>Spiralia</taxon>
        <taxon>Lophotrochozoa</taxon>
        <taxon>Mollusca</taxon>
        <taxon>Gastropoda</taxon>
        <taxon>Caenogastropoda</taxon>
        <taxon>Architaenioglossa</taxon>
        <taxon>Ampullarioidea</taxon>
        <taxon>Ampullariidae</taxon>
        <taxon>Pomacea</taxon>
    </lineage>
</organism>
<dbReference type="EMBL" id="MG243362">
    <property type="protein sequence ID" value="AWM63118.1"/>
    <property type="molecule type" value="mRNA"/>
</dbReference>
<protein>
    <submittedName>
        <fullName evidence="2">Major perivitellin subunit 5</fullName>
    </submittedName>
</protein>